<protein>
    <submittedName>
        <fullName evidence="2">Uncharacterized protein</fullName>
    </submittedName>
</protein>
<evidence type="ECO:0000256" key="1">
    <source>
        <dbReference type="SAM" id="MobiDB-lite"/>
    </source>
</evidence>
<sequence length="394" mass="44855">MSAIVTTLVVLRRCMRSRLNRQQAGFDPLPSQETPQKVSTEVISSLDCFKKPTIQSWLLQSLHSDRPSFNSETDSIGSLESESDDTIDDFRDDLHRYHREESSGDVACLVTNVNLQDFLLASRQILSHLPSQIAQSLSNSLSSLFESWITLLATSQQASPNATSSGSFSHSQGESTAENSNSASNGKRRGPHDEQDEFRNSDNNERGKRQKVNGDCNAGARQKWACPYYQREPHRYCVETEFGDFRKCARSPGFDQVHRVNIFKEDGELEIHRRKDPACELKQAPLIEGLTAKQKTLLKPRDRKSSSDEERWNTIYKICFPMDEIIPSPYYVHYSREIAALRREVLEIVRAETESPAAIDANRLMQRLHEVVFRKLLCLDSTYSCGVDPLHNQR</sequence>
<gene>
    <name evidence="2" type="ORF">BP6252_02810</name>
</gene>
<proteinExistence type="predicted"/>
<dbReference type="EMBL" id="PDLM01000002">
    <property type="protein sequence ID" value="RDW85220.1"/>
    <property type="molecule type" value="Genomic_DNA"/>
</dbReference>
<dbReference type="OrthoDB" id="5382659at2759"/>
<dbReference type="PANTHER" id="PTHR38166">
    <property type="entry name" value="C2H2-TYPE DOMAIN-CONTAINING PROTEIN-RELATED"/>
    <property type="match status" value="1"/>
</dbReference>
<dbReference type="AlphaFoldDB" id="A0A3D8SFV0"/>
<feature type="region of interest" description="Disordered" evidence="1">
    <location>
        <begin position="159"/>
        <end position="214"/>
    </location>
</feature>
<dbReference type="PANTHER" id="PTHR38166:SF1">
    <property type="entry name" value="C2H2-TYPE DOMAIN-CONTAINING PROTEIN"/>
    <property type="match status" value="1"/>
</dbReference>
<comment type="caution">
    <text evidence="2">The sequence shown here is derived from an EMBL/GenBank/DDBJ whole genome shotgun (WGS) entry which is preliminary data.</text>
</comment>
<evidence type="ECO:0000313" key="3">
    <source>
        <dbReference type="Proteomes" id="UP000256645"/>
    </source>
</evidence>
<evidence type="ECO:0000313" key="2">
    <source>
        <dbReference type="EMBL" id="RDW85220.1"/>
    </source>
</evidence>
<feature type="compositionally biased region" description="Basic and acidic residues" evidence="1">
    <location>
        <begin position="191"/>
        <end position="207"/>
    </location>
</feature>
<keyword evidence="3" id="KW-1185">Reference proteome</keyword>
<accession>A0A3D8SFV0</accession>
<dbReference type="Proteomes" id="UP000256645">
    <property type="component" value="Unassembled WGS sequence"/>
</dbReference>
<feature type="compositionally biased region" description="Low complexity" evidence="1">
    <location>
        <begin position="164"/>
        <end position="185"/>
    </location>
</feature>
<organism evidence="2 3">
    <name type="scientific">Coleophoma cylindrospora</name>
    <dbReference type="NCBI Taxonomy" id="1849047"/>
    <lineage>
        <taxon>Eukaryota</taxon>
        <taxon>Fungi</taxon>
        <taxon>Dikarya</taxon>
        <taxon>Ascomycota</taxon>
        <taxon>Pezizomycotina</taxon>
        <taxon>Leotiomycetes</taxon>
        <taxon>Helotiales</taxon>
        <taxon>Dermateaceae</taxon>
        <taxon>Coleophoma</taxon>
    </lineage>
</organism>
<name>A0A3D8SFV0_9HELO</name>
<reference evidence="2 3" key="1">
    <citation type="journal article" date="2018" name="IMA Fungus">
        <title>IMA Genome-F 9: Draft genome sequence of Annulohypoxylon stygium, Aspergillus mulundensis, Berkeleyomyces basicola (syn. Thielaviopsis basicola), Ceratocystis smalleyi, two Cercospora beticola strains, Coleophoma cylindrospora, Fusarium fracticaudum, Phialophora cf. hyalina, and Morchella septimelata.</title>
        <authorList>
            <person name="Wingfield B.D."/>
            <person name="Bills G.F."/>
            <person name="Dong Y."/>
            <person name="Huang W."/>
            <person name="Nel W.J."/>
            <person name="Swalarsk-Parry B.S."/>
            <person name="Vaghefi N."/>
            <person name="Wilken P.M."/>
            <person name="An Z."/>
            <person name="de Beer Z.W."/>
            <person name="De Vos L."/>
            <person name="Chen L."/>
            <person name="Duong T.A."/>
            <person name="Gao Y."/>
            <person name="Hammerbacher A."/>
            <person name="Kikkert J.R."/>
            <person name="Li Y."/>
            <person name="Li H."/>
            <person name="Li K."/>
            <person name="Li Q."/>
            <person name="Liu X."/>
            <person name="Ma X."/>
            <person name="Naidoo K."/>
            <person name="Pethybridge S.J."/>
            <person name="Sun J."/>
            <person name="Steenkamp E.T."/>
            <person name="van der Nest M.A."/>
            <person name="van Wyk S."/>
            <person name="Wingfield M.J."/>
            <person name="Xiong C."/>
            <person name="Yue Q."/>
            <person name="Zhang X."/>
        </authorList>
    </citation>
    <scope>NUCLEOTIDE SEQUENCE [LARGE SCALE GENOMIC DNA]</scope>
    <source>
        <strain evidence="2 3">BP6252</strain>
    </source>
</reference>